<dbReference type="EMBL" id="CADCTU010000830">
    <property type="protein sequence ID" value="CAA9357632.1"/>
    <property type="molecule type" value="Genomic_DNA"/>
</dbReference>
<proteinExistence type="predicted"/>
<name>A0A6J4MGB6_9BACT</name>
<evidence type="ECO:0000256" key="1">
    <source>
        <dbReference type="SAM" id="MobiDB-lite"/>
    </source>
</evidence>
<accession>A0A6J4MGB6</accession>
<sequence>CPSEWRIAVGTAAGGGQAPPRRRIAAGGRGEGQRVRRTLGAADAFRSVGSAAHNAAKYG</sequence>
<feature type="non-terminal residue" evidence="2">
    <location>
        <position position="59"/>
    </location>
</feature>
<protein>
    <submittedName>
        <fullName evidence="2">Uncharacterized protein</fullName>
    </submittedName>
</protein>
<gene>
    <name evidence="2" type="ORF">AVDCRST_MAG11-3907</name>
</gene>
<organism evidence="2">
    <name type="scientific">uncultured Gemmatimonadaceae bacterium</name>
    <dbReference type="NCBI Taxonomy" id="246130"/>
    <lineage>
        <taxon>Bacteria</taxon>
        <taxon>Pseudomonadati</taxon>
        <taxon>Gemmatimonadota</taxon>
        <taxon>Gemmatimonadia</taxon>
        <taxon>Gemmatimonadales</taxon>
        <taxon>Gemmatimonadaceae</taxon>
        <taxon>environmental samples</taxon>
    </lineage>
</organism>
<dbReference type="AlphaFoldDB" id="A0A6J4MGB6"/>
<feature type="non-terminal residue" evidence="2">
    <location>
        <position position="1"/>
    </location>
</feature>
<evidence type="ECO:0000313" key="2">
    <source>
        <dbReference type="EMBL" id="CAA9357632.1"/>
    </source>
</evidence>
<reference evidence="2" key="1">
    <citation type="submission" date="2020-02" db="EMBL/GenBank/DDBJ databases">
        <authorList>
            <person name="Meier V. D."/>
        </authorList>
    </citation>
    <scope>NUCLEOTIDE SEQUENCE</scope>
    <source>
        <strain evidence="2">AVDCRST_MAG11</strain>
    </source>
</reference>
<feature type="region of interest" description="Disordered" evidence="1">
    <location>
        <begin position="9"/>
        <end position="35"/>
    </location>
</feature>